<protein>
    <submittedName>
        <fullName evidence="1">Unannotated protein</fullName>
    </submittedName>
</protein>
<dbReference type="EMBL" id="CAESAJ010000009">
    <property type="protein sequence ID" value="CAB4331063.1"/>
    <property type="molecule type" value="Genomic_DNA"/>
</dbReference>
<dbReference type="InterPro" id="IPR010273">
    <property type="entry name" value="DUF881"/>
</dbReference>
<dbReference type="AlphaFoldDB" id="A0A6J5YT60"/>
<dbReference type="Pfam" id="PF05949">
    <property type="entry name" value="DUF881"/>
    <property type="match status" value="1"/>
</dbReference>
<dbReference type="Gene3D" id="3.30.70.1880">
    <property type="entry name" value="Protein of unknown function DUF881"/>
    <property type="match status" value="1"/>
</dbReference>
<organism evidence="1">
    <name type="scientific">freshwater metagenome</name>
    <dbReference type="NCBI Taxonomy" id="449393"/>
    <lineage>
        <taxon>unclassified sequences</taxon>
        <taxon>metagenomes</taxon>
        <taxon>ecological metagenomes</taxon>
    </lineage>
</organism>
<dbReference type="PANTHER" id="PTHR37313">
    <property type="entry name" value="UPF0749 PROTEIN RV1825"/>
    <property type="match status" value="1"/>
</dbReference>
<proteinExistence type="predicted"/>
<dbReference type="GO" id="GO:0005886">
    <property type="term" value="C:plasma membrane"/>
    <property type="evidence" value="ECO:0007669"/>
    <property type="project" value="TreeGrafter"/>
</dbReference>
<reference evidence="1" key="1">
    <citation type="submission" date="2020-05" db="EMBL/GenBank/DDBJ databases">
        <authorList>
            <person name="Chiriac C."/>
            <person name="Salcher M."/>
            <person name="Ghai R."/>
            <person name="Kavagutti S V."/>
        </authorList>
    </citation>
    <scope>NUCLEOTIDE SEQUENCE</scope>
</reference>
<accession>A0A6J5YT60</accession>
<gene>
    <name evidence="1" type="ORF">UFOPK3770_00178</name>
</gene>
<evidence type="ECO:0000313" key="1">
    <source>
        <dbReference type="EMBL" id="CAB4331063.1"/>
    </source>
</evidence>
<dbReference type="PANTHER" id="PTHR37313:SF1">
    <property type="entry name" value="UPF0749 PROTEIN RV1823"/>
    <property type="match status" value="1"/>
</dbReference>
<sequence>MSGSASLEALLADAIVSDYSESDQMQRPSAALAATSALSILAASFLLGLSVRSNSDQADQNLLTRQALVSRVYAADRRVSVLEQKALQAQRDLQAAEEAKLTGTSLGEQAQSRLERLRRAEGFTTVTGQGIEVLVDNAVLEVGADKVNQPGTVLDQDLQMVVNGLWQSGATAIAINDRRLTSFSAIRAAGEAILVNYRPLVPPYRVKAIAPDASSMGGRFRESQGGLLLEELEVKYGVVWELNFVGTISLPAASNESN</sequence>
<name>A0A6J5YT60_9ZZZZ</name>